<dbReference type="OrthoDB" id="10489623at2759"/>
<dbReference type="EMBL" id="KN848062">
    <property type="protein sequence ID" value="KIY03503.1"/>
    <property type="molecule type" value="Genomic_DNA"/>
</dbReference>
<dbReference type="Proteomes" id="UP000053411">
    <property type="component" value="Unassembled WGS sequence"/>
</dbReference>
<keyword evidence="2" id="KW-1185">Reference proteome</keyword>
<proteinExistence type="predicted"/>
<protein>
    <submittedName>
        <fullName evidence="1">Uncharacterized protein</fullName>
    </submittedName>
</protein>
<dbReference type="AlphaFoldDB" id="A0A0D2KBQ9"/>
<evidence type="ECO:0000313" key="1">
    <source>
        <dbReference type="EMBL" id="KIY03503.1"/>
    </source>
</evidence>
<reference evidence="1 2" key="1">
    <citation type="submission" date="2015-01" db="EMBL/GenBank/DDBJ databases">
        <title>The Genome Sequence of Fonsecaea multimorphosa CBS 102226.</title>
        <authorList>
            <consortium name="The Broad Institute Genomics Platform"/>
            <person name="Cuomo C."/>
            <person name="de Hoog S."/>
            <person name="Gorbushina A."/>
            <person name="Stielow B."/>
            <person name="Teixiera M."/>
            <person name="Abouelleil A."/>
            <person name="Chapman S.B."/>
            <person name="Priest M."/>
            <person name="Young S.K."/>
            <person name="Wortman J."/>
            <person name="Nusbaum C."/>
            <person name="Birren B."/>
        </authorList>
    </citation>
    <scope>NUCLEOTIDE SEQUENCE [LARGE SCALE GENOMIC DNA]</scope>
    <source>
        <strain evidence="1 2">CBS 102226</strain>
    </source>
</reference>
<organism evidence="1 2">
    <name type="scientific">Fonsecaea multimorphosa CBS 102226</name>
    <dbReference type="NCBI Taxonomy" id="1442371"/>
    <lineage>
        <taxon>Eukaryota</taxon>
        <taxon>Fungi</taxon>
        <taxon>Dikarya</taxon>
        <taxon>Ascomycota</taxon>
        <taxon>Pezizomycotina</taxon>
        <taxon>Eurotiomycetes</taxon>
        <taxon>Chaetothyriomycetidae</taxon>
        <taxon>Chaetothyriales</taxon>
        <taxon>Herpotrichiellaceae</taxon>
        <taxon>Fonsecaea</taxon>
    </lineage>
</organism>
<evidence type="ECO:0000313" key="2">
    <source>
        <dbReference type="Proteomes" id="UP000053411"/>
    </source>
</evidence>
<dbReference type="GeneID" id="27705940"/>
<sequence length="93" mass="10137">MPKGDFQHLGDHHKIIDGVHYPAQILEGNEQLVNHALDSVSLEGGEKWNHIERPAISNGQTNSTNGAAPWHALVAVKKEDVPNGDVSRDDTPN</sequence>
<accession>A0A0D2KBQ9</accession>
<name>A0A0D2KBQ9_9EURO</name>
<dbReference type="RefSeq" id="XP_016637625.1">
    <property type="nucleotide sequence ID" value="XM_016770715.1"/>
</dbReference>
<gene>
    <name evidence="1" type="ORF">Z520_00194</name>
</gene>
<dbReference type="VEuPathDB" id="FungiDB:Z520_00194"/>